<reference evidence="2" key="1">
    <citation type="journal article" date="2019" name="Int. J. Syst. Evol. Microbiol.">
        <title>The Global Catalogue of Microorganisms (GCM) 10K type strain sequencing project: providing services to taxonomists for standard genome sequencing and annotation.</title>
        <authorList>
            <consortium name="The Broad Institute Genomics Platform"/>
            <consortium name="The Broad Institute Genome Sequencing Center for Infectious Disease"/>
            <person name="Wu L."/>
            <person name="Ma J."/>
        </authorList>
    </citation>
    <scope>NUCLEOTIDE SEQUENCE [LARGE SCALE GENOMIC DNA]</scope>
    <source>
        <strain evidence="2">CCUG 50353</strain>
    </source>
</reference>
<sequence length="183" mass="20530">MKKWLILSAATLFLAACQDEEANEPVNEVEQQIEDAFGTDVAIPSLQNHEIGLAYFEQDPETEEIQTAQLIYQTTTKPMEGFTVENWAEQNNLQLIQGDLFKDAPLAELTIFPETYGSMDRAEVREIAGEEVDFAVIPGHARDTAYIGFDKEGAGYLVKYHLAQNQTIDEALRFAEQIIEGLN</sequence>
<proteinExistence type="predicted"/>
<gene>
    <name evidence="1" type="ORF">ACFO0S_01540</name>
</gene>
<comment type="caution">
    <text evidence="1">The sequence shown here is derived from an EMBL/GenBank/DDBJ whole genome shotgun (WGS) entry which is preliminary data.</text>
</comment>
<name>A0ABV8UR24_9BACL</name>
<dbReference type="RefSeq" id="WP_378139452.1">
    <property type="nucleotide sequence ID" value="NZ_JBHSEF010000009.1"/>
</dbReference>
<evidence type="ECO:0008006" key="3">
    <source>
        <dbReference type="Google" id="ProtNLM"/>
    </source>
</evidence>
<dbReference type="PROSITE" id="PS51257">
    <property type="entry name" value="PROKAR_LIPOPROTEIN"/>
    <property type="match status" value="1"/>
</dbReference>
<protein>
    <recommendedName>
        <fullName evidence="3">Lipoprotein</fullName>
    </recommendedName>
</protein>
<accession>A0ABV8UR24</accession>
<dbReference type="Proteomes" id="UP001595733">
    <property type="component" value="Unassembled WGS sequence"/>
</dbReference>
<keyword evidence="2" id="KW-1185">Reference proteome</keyword>
<evidence type="ECO:0000313" key="2">
    <source>
        <dbReference type="Proteomes" id="UP001595733"/>
    </source>
</evidence>
<dbReference type="EMBL" id="JBHSEF010000009">
    <property type="protein sequence ID" value="MFC4353747.1"/>
    <property type="molecule type" value="Genomic_DNA"/>
</dbReference>
<organism evidence="1 2">
    <name type="scientific">Chryseomicrobium palamuruense</name>
    <dbReference type="NCBI Taxonomy" id="682973"/>
    <lineage>
        <taxon>Bacteria</taxon>
        <taxon>Bacillati</taxon>
        <taxon>Bacillota</taxon>
        <taxon>Bacilli</taxon>
        <taxon>Bacillales</taxon>
        <taxon>Caryophanaceae</taxon>
        <taxon>Chryseomicrobium</taxon>
    </lineage>
</organism>
<evidence type="ECO:0000313" key="1">
    <source>
        <dbReference type="EMBL" id="MFC4353747.1"/>
    </source>
</evidence>